<evidence type="ECO:0000313" key="2">
    <source>
        <dbReference type="EMBL" id="MFC6237074.1"/>
    </source>
</evidence>
<dbReference type="PROSITE" id="PS51186">
    <property type="entry name" value="GNAT"/>
    <property type="match status" value="1"/>
</dbReference>
<keyword evidence="2" id="KW-0808">Transferase</keyword>
<dbReference type="GO" id="GO:0016746">
    <property type="term" value="F:acyltransferase activity"/>
    <property type="evidence" value="ECO:0007669"/>
    <property type="project" value="UniProtKB-KW"/>
</dbReference>
<dbReference type="InterPro" id="IPR053144">
    <property type="entry name" value="Acetyltransferase_Butenolide"/>
</dbReference>
<feature type="domain" description="N-acetyltransferase" evidence="1">
    <location>
        <begin position="11"/>
        <end position="143"/>
    </location>
</feature>
<dbReference type="PANTHER" id="PTHR43233:SF1">
    <property type="entry name" value="FAMILY N-ACETYLTRANSFERASE, PUTATIVE (AFU_ORTHOLOGUE AFUA_6G03350)-RELATED"/>
    <property type="match status" value="1"/>
</dbReference>
<proteinExistence type="predicted"/>
<sequence length="146" mass="16026">MTVLARRDDGLVIDDDPDRVDLDATYAMVVGEGYWANARTPGTVAASVRGSWVFGVYDGAAQVGFARAVTDRATFAWICDVIVTEDYRARGIGSWLVATVFDAVEATGVQRQLLATLDAHEVYAREGFTPLAKPETWMERDRRPPA</sequence>
<dbReference type="CDD" id="cd04301">
    <property type="entry name" value="NAT_SF"/>
    <property type="match status" value="1"/>
</dbReference>
<evidence type="ECO:0000259" key="1">
    <source>
        <dbReference type="PROSITE" id="PS51186"/>
    </source>
</evidence>
<dbReference type="InterPro" id="IPR000182">
    <property type="entry name" value="GNAT_dom"/>
</dbReference>
<dbReference type="Proteomes" id="UP001596138">
    <property type="component" value="Unassembled WGS sequence"/>
</dbReference>
<dbReference type="SUPFAM" id="SSF55729">
    <property type="entry name" value="Acyl-CoA N-acyltransferases (Nat)"/>
    <property type="match status" value="1"/>
</dbReference>
<keyword evidence="3" id="KW-1185">Reference proteome</keyword>
<dbReference type="EMBL" id="JBHSTI010000008">
    <property type="protein sequence ID" value="MFC6237074.1"/>
    <property type="molecule type" value="Genomic_DNA"/>
</dbReference>
<accession>A0ABW1SXT8</accession>
<comment type="caution">
    <text evidence="2">The sequence shown here is derived from an EMBL/GenBank/DDBJ whole genome shotgun (WGS) entry which is preliminary data.</text>
</comment>
<dbReference type="InterPro" id="IPR016181">
    <property type="entry name" value="Acyl_CoA_acyltransferase"/>
</dbReference>
<dbReference type="Pfam" id="PF00583">
    <property type="entry name" value="Acetyltransf_1"/>
    <property type="match status" value="1"/>
</dbReference>
<organism evidence="2 3">
    <name type="scientific">Longivirga aurantiaca</name>
    <dbReference type="NCBI Taxonomy" id="1837743"/>
    <lineage>
        <taxon>Bacteria</taxon>
        <taxon>Bacillati</taxon>
        <taxon>Actinomycetota</taxon>
        <taxon>Actinomycetes</taxon>
        <taxon>Sporichthyales</taxon>
        <taxon>Sporichthyaceae</taxon>
        <taxon>Longivirga</taxon>
    </lineage>
</organism>
<dbReference type="Gene3D" id="3.40.630.30">
    <property type="match status" value="1"/>
</dbReference>
<protein>
    <submittedName>
        <fullName evidence="2">GNAT family N-acetyltransferase</fullName>
        <ecNumber evidence="2">2.3.-.-</ecNumber>
    </submittedName>
</protein>
<name>A0ABW1SXT8_9ACTN</name>
<dbReference type="RefSeq" id="WP_386764119.1">
    <property type="nucleotide sequence ID" value="NZ_JBHSTI010000008.1"/>
</dbReference>
<reference evidence="3" key="1">
    <citation type="journal article" date="2019" name="Int. J. Syst. Evol. Microbiol.">
        <title>The Global Catalogue of Microorganisms (GCM) 10K type strain sequencing project: providing services to taxonomists for standard genome sequencing and annotation.</title>
        <authorList>
            <consortium name="The Broad Institute Genomics Platform"/>
            <consortium name="The Broad Institute Genome Sequencing Center for Infectious Disease"/>
            <person name="Wu L."/>
            <person name="Ma J."/>
        </authorList>
    </citation>
    <scope>NUCLEOTIDE SEQUENCE [LARGE SCALE GENOMIC DNA]</scope>
    <source>
        <strain evidence="3">CGMCC 4.7317</strain>
    </source>
</reference>
<evidence type="ECO:0000313" key="3">
    <source>
        <dbReference type="Proteomes" id="UP001596138"/>
    </source>
</evidence>
<dbReference type="PANTHER" id="PTHR43233">
    <property type="entry name" value="FAMILY N-ACETYLTRANSFERASE, PUTATIVE (AFU_ORTHOLOGUE AFUA_6G03350)-RELATED"/>
    <property type="match status" value="1"/>
</dbReference>
<keyword evidence="2" id="KW-0012">Acyltransferase</keyword>
<gene>
    <name evidence="2" type="ORF">ACFQGU_04240</name>
</gene>
<dbReference type="EC" id="2.3.-.-" evidence="2"/>